<dbReference type="EMBL" id="CAMXCT010000415">
    <property type="protein sequence ID" value="CAI3978501.1"/>
    <property type="molecule type" value="Genomic_DNA"/>
</dbReference>
<dbReference type="EMBL" id="CAMXCT020000415">
    <property type="protein sequence ID" value="CAL1131876.1"/>
    <property type="molecule type" value="Genomic_DNA"/>
</dbReference>
<sequence length="680" mass="77219">MCTEEGFLEYSSFRKVLSSFLRAVWRLGSGTRRMVSASPTVLDSLAFSLFRSHDPALSRDTFSRMATDDVVGTLLRRFSAGRAEHVESVAPWHTMGRRKVQEDVSSPSSAMVKTYVDDLDQPLPRRKGYFLAVQSARESALYQELEHIKVERMKDAKERTRSNLDLELREAEIRKELRGEVEDDVARREYRRKVQKFWHRSRPNSAVCRRHKVVCQGHLWTASSNHLARGGVLPAGVPRPITPTALQRALKSVISSSSQPSRTIADRVLKEFQSDKGKGDVQKNMKRITSVRGKAFSMLQTDDKLSQTSSDEADERCLFKRSAVLEAFKLYRSDYWLTQGGGIRSLLKSGLPMQVSKDLSAADAAWRRKVELDLMFQEVAEENCSIHTPAASQELTLRGFLKAVFPLAKKTDIWTMMKWIKRPQKQNKIQSQQKIAKPDLGLLRDVIELFDAIDAKKTGYVPIEAVEQFLSGEIVTQGEHARLNQRRQARTNQRSVTDFVSYKGNPRAALILNRTLDDRPEWSVSPSEENTSAVARQGHHRNSLSRRTLEQRMDALSSALDSELYQLALGDDNLISETIEAASNPWHHEHLESVNEELYTGQPGMKKVRLVRLYWRYMVGSAIVQQLREDSCCLELKDGKLDLMGFMCVLAQDQVNTIFALSPAQRVGSGQIRRLAYAFD</sequence>
<name>A0A9P1FJR7_9DINO</name>
<comment type="caution">
    <text evidence="2">The sequence shown here is derived from an EMBL/GenBank/DDBJ whole genome shotgun (WGS) entry which is preliminary data.</text>
</comment>
<feature type="region of interest" description="Disordered" evidence="1">
    <location>
        <begin position="520"/>
        <end position="547"/>
    </location>
</feature>
<proteinExistence type="predicted"/>
<dbReference type="EMBL" id="CAMXCT020004367">
    <property type="protein sequence ID" value="CAL1162097.1"/>
    <property type="molecule type" value="Genomic_DNA"/>
</dbReference>
<dbReference type="AlphaFoldDB" id="A0A9P1FJR7"/>
<evidence type="ECO:0000256" key="1">
    <source>
        <dbReference type="SAM" id="MobiDB-lite"/>
    </source>
</evidence>
<reference evidence="2" key="1">
    <citation type="submission" date="2022-10" db="EMBL/GenBank/DDBJ databases">
        <authorList>
            <person name="Chen Y."/>
            <person name="Dougan E. K."/>
            <person name="Chan C."/>
            <person name="Rhodes N."/>
            <person name="Thang M."/>
        </authorList>
    </citation>
    <scope>NUCLEOTIDE SEQUENCE</scope>
</reference>
<feature type="compositionally biased region" description="Polar residues" evidence="1">
    <location>
        <begin position="524"/>
        <end position="534"/>
    </location>
</feature>
<dbReference type="EMBL" id="CAMXCT030000415">
    <property type="protein sequence ID" value="CAL4765813.1"/>
    <property type="molecule type" value="Genomic_DNA"/>
</dbReference>
<keyword evidence="5" id="KW-1185">Reference proteome</keyword>
<protein>
    <submittedName>
        <fullName evidence="2">Uncharacterized protein</fullName>
    </submittedName>
</protein>
<evidence type="ECO:0000313" key="5">
    <source>
        <dbReference type="Proteomes" id="UP001152797"/>
    </source>
</evidence>
<accession>A0A9P1FJR7</accession>
<gene>
    <name evidence="3" type="ORF">C1SCF055_LOCUS34135</name>
    <name evidence="2" type="ORF">C1SCF055_LOCUS6551</name>
</gene>
<evidence type="ECO:0000313" key="3">
    <source>
        <dbReference type="EMBL" id="CAI4008722.1"/>
    </source>
</evidence>
<evidence type="ECO:0000313" key="4">
    <source>
        <dbReference type="EMBL" id="CAL1131876.1"/>
    </source>
</evidence>
<evidence type="ECO:0000313" key="2">
    <source>
        <dbReference type="EMBL" id="CAI3978501.1"/>
    </source>
</evidence>
<organism evidence="2">
    <name type="scientific">Cladocopium goreaui</name>
    <dbReference type="NCBI Taxonomy" id="2562237"/>
    <lineage>
        <taxon>Eukaryota</taxon>
        <taxon>Sar</taxon>
        <taxon>Alveolata</taxon>
        <taxon>Dinophyceae</taxon>
        <taxon>Suessiales</taxon>
        <taxon>Symbiodiniaceae</taxon>
        <taxon>Cladocopium</taxon>
    </lineage>
</organism>
<dbReference type="EMBL" id="CAMXCT030004367">
    <property type="protein sequence ID" value="CAL4796034.1"/>
    <property type="molecule type" value="Genomic_DNA"/>
</dbReference>
<dbReference type="EMBL" id="CAMXCT010004367">
    <property type="protein sequence ID" value="CAI4008722.1"/>
    <property type="molecule type" value="Genomic_DNA"/>
</dbReference>
<dbReference type="OrthoDB" id="434600at2759"/>
<reference evidence="4" key="2">
    <citation type="submission" date="2024-04" db="EMBL/GenBank/DDBJ databases">
        <authorList>
            <person name="Chen Y."/>
            <person name="Shah S."/>
            <person name="Dougan E. K."/>
            <person name="Thang M."/>
            <person name="Chan C."/>
        </authorList>
    </citation>
    <scope>NUCLEOTIDE SEQUENCE [LARGE SCALE GENOMIC DNA]</scope>
</reference>
<dbReference type="Proteomes" id="UP001152797">
    <property type="component" value="Unassembled WGS sequence"/>
</dbReference>